<dbReference type="InterPro" id="IPR036390">
    <property type="entry name" value="WH_DNA-bd_sf"/>
</dbReference>
<dbReference type="PANTHER" id="PTHR30346:SF30">
    <property type="entry name" value="SMALL NEUTRAL PROTEASE REGULATORY PROTEIN"/>
    <property type="match status" value="1"/>
</dbReference>
<evidence type="ECO:0000259" key="6">
    <source>
        <dbReference type="PROSITE" id="PS50931"/>
    </source>
</evidence>
<dbReference type="PRINTS" id="PR00039">
    <property type="entry name" value="HTHLYSR"/>
</dbReference>
<evidence type="ECO:0000313" key="8">
    <source>
        <dbReference type="Proteomes" id="UP001240250"/>
    </source>
</evidence>
<evidence type="ECO:0000256" key="3">
    <source>
        <dbReference type="ARBA" id="ARBA00023125"/>
    </source>
</evidence>
<dbReference type="InterPro" id="IPR036388">
    <property type="entry name" value="WH-like_DNA-bd_sf"/>
</dbReference>
<dbReference type="Pfam" id="PF00126">
    <property type="entry name" value="HTH_1"/>
    <property type="match status" value="1"/>
</dbReference>
<dbReference type="EMBL" id="JAUSVM010000001">
    <property type="protein sequence ID" value="MDQ0426006.1"/>
    <property type="molecule type" value="Genomic_DNA"/>
</dbReference>
<protein>
    <submittedName>
        <fullName evidence="7">DNA-binding transcriptional LysR family regulator</fullName>
    </submittedName>
</protein>
<accession>A0ABU0GMS1</accession>
<dbReference type="SUPFAM" id="SSF46785">
    <property type="entry name" value="Winged helix' DNA-binding domain"/>
    <property type="match status" value="1"/>
</dbReference>
<reference evidence="7 8" key="1">
    <citation type="submission" date="2023-07" db="EMBL/GenBank/DDBJ databases">
        <title>Sequencing the genomes of 1000 actinobacteria strains.</title>
        <authorList>
            <person name="Klenk H.-P."/>
        </authorList>
    </citation>
    <scope>NUCLEOTIDE SEQUENCE [LARGE SCALE GENOMIC DNA]</scope>
    <source>
        <strain evidence="7 8">DSM 14785</strain>
    </source>
</reference>
<evidence type="ECO:0000313" key="7">
    <source>
        <dbReference type="EMBL" id="MDQ0426006.1"/>
    </source>
</evidence>
<keyword evidence="4" id="KW-0804">Transcription</keyword>
<dbReference type="SUPFAM" id="SSF53850">
    <property type="entry name" value="Periplasmic binding protein-like II"/>
    <property type="match status" value="1"/>
</dbReference>
<dbReference type="InterPro" id="IPR005119">
    <property type="entry name" value="LysR_subst-bd"/>
</dbReference>
<dbReference type="Gene3D" id="1.10.10.10">
    <property type="entry name" value="Winged helix-like DNA-binding domain superfamily/Winged helix DNA-binding domain"/>
    <property type="match status" value="1"/>
</dbReference>
<dbReference type="RefSeq" id="WP_070319297.1">
    <property type="nucleotide sequence ID" value="NZ_CP194061.1"/>
</dbReference>
<feature type="region of interest" description="Disordered" evidence="5">
    <location>
        <begin position="297"/>
        <end position="317"/>
    </location>
</feature>
<name>A0ABU0GMS1_9CELL</name>
<dbReference type="GO" id="GO:0003677">
    <property type="term" value="F:DNA binding"/>
    <property type="evidence" value="ECO:0007669"/>
    <property type="project" value="UniProtKB-KW"/>
</dbReference>
<dbReference type="Gene3D" id="3.40.190.10">
    <property type="entry name" value="Periplasmic binding protein-like II"/>
    <property type="match status" value="2"/>
</dbReference>
<dbReference type="PANTHER" id="PTHR30346">
    <property type="entry name" value="TRANSCRIPTIONAL DUAL REGULATOR HCAR-RELATED"/>
    <property type="match status" value="1"/>
</dbReference>
<keyword evidence="2" id="KW-0805">Transcription regulation</keyword>
<dbReference type="Pfam" id="PF03466">
    <property type="entry name" value="LysR_substrate"/>
    <property type="match status" value="1"/>
</dbReference>
<organism evidence="7 8">
    <name type="scientific">Cellulomonas iranensis</name>
    <dbReference type="NCBI Taxonomy" id="76862"/>
    <lineage>
        <taxon>Bacteria</taxon>
        <taxon>Bacillati</taxon>
        <taxon>Actinomycetota</taxon>
        <taxon>Actinomycetes</taxon>
        <taxon>Micrococcales</taxon>
        <taxon>Cellulomonadaceae</taxon>
        <taxon>Cellulomonas</taxon>
    </lineage>
</organism>
<dbReference type="InterPro" id="IPR000847">
    <property type="entry name" value="LysR_HTH_N"/>
</dbReference>
<comment type="similarity">
    <text evidence="1">Belongs to the LysR transcriptional regulatory family.</text>
</comment>
<evidence type="ECO:0000256" key="5">
    <source>
        <dbReference type="SAM" id="MobiDB-lite"/>
    </source>
</evidence>
<dbReference type="PROSITE" id="PS50931">
    <property type="entry name" value="HTH_LYSR"/>
    <property type="match status" value="1"/>
</dbReference>
<proteinExistence type="inferred from homology"/>
<feature type="domain" description="HTH lysR-type" evidence="6">
    <location>
        <begin position="1"/>
        <end position="60"/>
    </location>
</feature>
<evidence type="ECO:0000256" key="2">
    <source>
        <dbReference type="ARBA" id="ARBA00023015"/>
    </source>
</evidence>
<dbReference type="Proteomes" id="UP001240250">
    <property type="component" value="Unassembled WGS sequence"/>
</dbReference>
<keyword evidence="3 7" id="KW-0238">DNA-binding</keyword>
<evidence type="ECO:0000256" key="1">
    <source>
        <dbReference type="ARBA" id="ARBA00009437"/>
    </source>
</evidence>
<comment type="caution">
    <text evidence="7">The sequence shown here is derived from an EMBL/GenBank/DDBJ whole genome shotgun (WGS) entry which is preliminary data.</text>
</comment>
<sequence length="317" mass="32624">MDLEVRHLRTVATVASLGSITKAAAALGIAQPALSAQLSRIDRALGGPVFVRDHRGVRPTPLGMLVLDRASTLLPAVDALLQDARRVASGDPAPTLRVTSAGSALAGRFVARLARGGATPPTLRAAGECCRAADELSAGAHDVVLAGMCGDALPPGTPGVHWRLVGTDAVHVLVRDDHACGDEADLAELAGERWVKGAGDSCFAACFLRACARAGFAPPTPSECDRATGLELVRAGAAVALAQPFGALPQGVRPVALRGAPLTWSTWLGVHDDAPEGLRTRLLAAARDARRDELAGLAARRRDGSETAAGRDARPAV</sequence>
<evidence type="ECO:0000256" key="4">
    <source>
        <dbReference type="ARBA" id="ARBA00023163"/>
    </source>
</evidence>
<keyword evidence="8" id="KW-1185">Reference proteome</keyword>
<gene>
    <name evidence="7" type="ORF">JO380_002387</name>
</gene>